<evidence type="ECO:0000313" key="5">
    <source>
        <dbReference type="Proteomes" id="UP000803884"/>
    </source>
</evidence>
<dbReference type="Proteomes" id="UP000803884">
    <property type="component" value="Unassembled WGS sequence"/>
</dbReference>
<dbReference type="InterPro" id="IPR024884">
    <property type="entry name" value="NAPE-PLD"/>
</dbReference>
<gene>
    <name evidence="4" type="ORF">WHR41_08299</name>
</gene>
<dbReference type="PANTHER" id="PTHR15032:SF4">
    <property type="entry name" value="N-ACYL-PHOSPHATIDYLETHANOLAMINE-HYDROLYZING PHOSPHOLIPASE D"/>
    <property type="match status" value="1"/>
</dbReference>
<dbReference type="GO" id="GO:0008270">
    <property type="term" value="F:zinc ion binding"/>
    <property type="evidence" value="ECO:0007669"/>
    <property type="project" value="InterPro"/>
</dbReference>
<dbReference type="Pfam" id="PF12706">
    <property type="entry name" value="Lactamase_B_2"/>
    <property type="match status" value="1"/>
</dbReference>
<dbReference type="InterPro" id="IPR036866">
    <property type="entry name" value="RibonucZ/Hydroxyglut_hydro"/>
</dbReference>
<dbReference type="GO" id="GO:0070291">
    <property type="term" value="P:N-acylethanolamine metabolic process"/>
    <property type="evidence" value="ECO:0007669"/>
    <property type="project" value="TreeGrafter"/>
</dbReference>
<dbReference type="GO" id="GO:0070290">
    <property type="term" value="F:N-acylphosphatidylethanolamine-specific phospholipase D activity"/>
    <property type="evidence" value="ECO:0007669"/>
    <property type="project" value="InterPro"/>
</dbReference>
<dbReference type="Gene3D" id="3.60.15.10">
    <property type="entry name" value="Ribonuclease Z/Hydroxyacylglutathione hydrolase-like"/>
    <property type="match status" value="1"/>
</dbReference>
<dbReference type="GeneID" id="96009741"/>
<evidence type="ECO:0000256" key="2">
    <source>
        <dbReference type="SAM" id="MobiDB-lite"/>
    </source>
</evidence>
<dbReference type="RefSeq" id="XP_069226181.1">
    <property type="nucleotide sequence ID" value="XM_069376903.1"/>
</dbReference>
<feature type="binding site" evidence="1">
    <location>
        <position position="158"/>
    </location>
    <ligand>
        <name>an N-acyl-1,2-diacyl-sn-glycero-3-phosphoethanolamine</name>
        <dbReference type="ChEBI" id="CHEBI:62537"/>
    </ligand>
</feature>
<dbReference type="FunFam" id="3.60.15.10:FF:000048">
    <property type="entry name" value="Zn-dependent hydrolase/oxidoreductase family protein, putative"/>
    <property type="match status" value="1"/>
</dbReference>
<evidence type="ECO:0000256" key="1">
    <source>
        <dbReference type="PIRSR" id="PIRSR038896-50"/>
    </source>
</evidence>
<dbReference type="GO" id="GO:0070292">
    <property type="term" value="P:N-acylphosphatidylethanolamine metabolic process"/>
    <property type="evidence" value="ECO:0007669"/>
    <property type="project" value="TreeGrafter"/>
</dbReference>
<feature type="region of interest" description="Disordered" evidence="2">
    <location>
        <begin position="1"/>
        <end position="38"/>
    </location>
</feature>
<evidence type="ECO:0000259" key="3">
    <source>
        <dbReference type="Pfam" id="PF12706"/>
    </source>
</evidence>
<dbReference type="AlphaFoldDB" id="A0AB34KDB5"/>
<keyword evidence="5" id="KW-1185">Reference proteome</keyword>
<sequence>MASASTSALLHATVSAPGAKSAQPSDIEEKRHHNKHGKGFVNPWDSYIERSAPQLIRAMAWRAITGKSKSPDTTPPTVSVHKPVFLPSRKTEQLRATWLGHACYHVEFPGGLRVLFDPVFTPRCSPFSFMGPKRYTDVPCDVDNIPFIDCVIISHNHYDHLSHPTILKIAAKHKNVHFFVPLGNKQWFTKCGIHNVTELDWWEEQEIKLSSSQPSTEPSKHTSDSSNASVSASSTSQPDITATIGCLPCQHTSARTPFDKGHTLWSSWSVTSGNKKIWFGGDTGYRSVPELPASEFDYADKHAHLPVCPAFKQIGELRGPFDLGLIPIGAYDPRWIMSPMHANPYDSVNIFADTRCRRAMGIHWGTWVLTEEDVLEPPRLLKEAAKWRGLEEGAFGTCEIGESREF</sequence>
<dbReference type="EMBL" id="JAAQHG020000039">
    <property type="protein sequence ID" value="KAL1583074.1"/>
    <property type="molecule type" value="Genomic_DNA"/>
</dbReference>
<dbReference type="SUPFAM" id="SSF56281">
    <property type="entry name" value="Metallo-hydrolase/oxidoreductase"/>
    <property type="match status" value="1"/>
</dbReference>
<feature type="compositionally biased region" description="Low complexity" evidence="2">
    <location>
        <begin position="224"/>
        <end position="236"/>
    </location>
</feature>
<accession>A0AB34KDB5</accession>
<feature type="compositionally biased region" description="Low complexity" evidence="2">
    <location>
        <begin position="1"/>
        <end position="16"/>
    </location>
</feature>
<name>A0AB34KDB5_9PEZI</name>
<protein>
    <recommendedName>
        <fullName evidence="3">Metallo-beta-lactamase domain-containing protein</fullName>
    </recommendedName>
</protein>
<dbReference type="GO" id="GO:0005737">
    <property type="term" value="C:cytoplasm"/>
    <property type="evidence" value="ECO:0007669"/>
    <property type="project" value="TreeGrafter"/>
</dbReference>
<feature type="domain" description="Metallo-beta-lactamase" evidence="3">
    <location>
        <begin position="113"/>
        <end position="364"/>
    </location>
</feature>
<proteinExistence type="predicted"/>
<dbReference type="InterPro" id="IPR001279">
    <property type="entry name" value="Metallo-B-lactamas"/>
</dbReference>
<dbReference type="PIRSF" id="PIRSF038896">
    <property type="entry name" value="NAPE-PLD"/>
    <property type="match status" value="1"/>
</dbReference>
<dbReference type="PANTHER" id="PTHR15032">
    <property type="entry name" value="N-ACYL-PHOSPHATIDYLETHANOLAMINE-HYDROLYZING PHOSPHOLIPASE D"/>
    <property type="match status" value="1"/>
</dbReference>
<comment type="caution">
    <text evidence="4">The sequence shown here is derived from an EMBL/GenBank/DDBJ whole genome shotgun (WGS) entry which is preliminary data.</text>
</comment>
<feature type="region of interest" description="Disordered" evidence="2">
    <location>
        <begin position="210"/>
        <end position="236"/>
    </location>
</feature>
<organism evidence="4 5">
    <name type="scientific">Cladosporium halotolerans</name>
    <dbReference type="NCBI Taxonomy" id="1052096"/>
    <lineage>
        <taxon>Eukaryota</taxon>
        <taxon>Fungi</taxon>
        <taxon>Dikarya</taxon>
        <taxon>Ascomycota</taxon>
        <taxon>Pezizomycotina</taxon>
        <taxon>Dothideomycetes</taxon>
        <taxon>Dothideomycetidae</taxon>
        <taxon>Cladosporiales</taxon>
        <taxon>Cladosporiaceae</taxon>
        <taxon>Cladosporium</taxon>
    </lineage>
</organism>
<feature type="binding site" evidence="1">
    <location>
        <position position="341"/>
    </location>
    <ligand>
        <name>an N-acyl-1,2-diacyl-sn-glycero-3-phosphoethanolamine</name>
        <dbReference type="ChEBI" id="CHEBI:62537"/>
    </ligand>
</feature>
<reference evidence="4 5" key="1">
    <citation type="journal article" date="2020" name="Microbiol. Resour. Announc.">
        <title>Draft Genome Sequence of a Cladosporium Species Isolated from the Mesophotic Ascidian Didemnum maculosum.</title>
        <authorList>
            <person name="Gioti A."/>
            <person name="Siaperas R."/>
            <person name="Nikolaivits E."/>
            <person name="Le Goff G."/>
            <person name="Ouazzani J."/>
            <person name="Kotoulas G."/>
            <person name="Topakas E."/>
        </authorList>
    </citation>
    <scope>NUCLEOTIDE SEQUENCE [LARGE SCALE GENOMIC DNA]</scope>
    <source>
        <strain evidence="4 5">TM138-S3</strain>
    </source>
</reference>
<evidence type="ECO:0000313" key="4">
    <source>
        <dbReference type="EMBL" id="KAL1583074.1"/>
    </source>
</evidence>